<protein>
    <recommendedName>
        <fullName evidence="3">MarR family transcriptional regulator</fullName>
    </recommendedName>
</protein>
<evidence type="ECO:0000313" key="2">
    <source>
        <dbReference type="Proteomes" id="UP000185511"/>
    </source>
</evidence>
<dbReference type="Gene3D" id="1.10.10.10">
    <property type="entry name" value="Winged helix-like DNA-binding domain superfamily/Winged helix DNA-binding domain"/>
    <property type="match status" value="1"/>
</dbReference>
<evidence type="ECO:0008006" key="3">
    <source>
        <dbReference type="Google" id="ProtNLM"/>
    </source>
</evidence>
<dbReference type="AlphaFoldDB" id="A0AAC9LEJ7"/>
<name>A0AAC9LEJ7_9PSEU</name>
<evidence type="ECO:0000313" key="1">
    <source>
        <dbReference type="EMBL" id="APU16216.1"/>
    </source>
</evidence>
<accession>A0AAC9LEJ7</accession>
<dbReference type="SUPFAM" id="SSF46785">
    <property type="entry name" value="Winged helix' DNA-binding domain"/>
    <property type="match status" value="1"/>
</dbReference>
<dbReference type="EMBL" id="CP016076">
    <property type="protein sequence ID" value="APU16216.1"/>
    <property type="molecule type" value="Genomic_DNA"/>
</dbReference>
<proteinExistence type="predicted"/>
<dbReference type="RefSeq" id="WP_075741794.1">
    <property type="nucleotide sequence ID" value="NZ_CP016076.1"/>
</dbReference>
<dbReference type="InterPro" id="IPR036390">
    <property type="entry name" value="WH_DNA-bd_sf"/>
</dbReference>
<sequence length="146" mass="16345">MNRLTDADRMWRLLFQLTTLLEDGVAATLSDADLSVTEYMILSSVDREFGRCSLGLLRFSVPVPENTLTATVRALQDKGLLLTDPDHQDCALTLNGRDRTRSVQRPIRSFLAQRIGHLPDDERRLFIALATRIRETPTSNPGGLPP</sequence>
<organism evidence="1 2">
    <name type="scientific">Actinoalloteichus fjordicus</name>
    <dbReference type="NCBI Taxonomy" id="1612552"/>
    <lineage>
        <taxon>Bacteria</taxon>
        <taxon>Bacillati</taxon>
        <taxon>Actinomycetota</taxon>
        <taxon>Actinomycetes</taxon>
        <taxon>Pseudonocardiales</taxon>
        <taxon>Pseudonocardiaceae</taxon>
        <taxon>Actinoalloteichus</taxon>
    </lineage>
</organism>
<keyword evidence="2" id="KW-1185">Reference proteome</keyword>
<dbReference type="Proteomes" id="UP000185511">
    <property type="component" value="Chromosome"/>
</dbReference>
<dbReference type="InterPro" id="IPR036388">
    <property type="entry name" value="WH-like_DNA-bd_sf"/>
</dbReference>
<reference evidence="2" key="1">
    <citation type="submission" date="2016-06" db="EMBL/GenBank/DDBJ databases">
        <title>Complete genome sequence of Actinoalloteichus fjordicus DSM 46855 (=ADI127-17), type strain of the new species Actinoalloteichus fjordicus.</title>
        <authorList>
            <person name="Ruckert C."/>
            <person name="Nouioui I."/>
            <person name="Willmese J."/>
            <person name="van Wezel G."/>
            <person name="Klenk H.-P."/>
            <person name="Kalinowski J."/>
            <person name="Zotchev S.B."/>
        </authorList>
    </citation>
    <scope>NUCLEOTIDE SEQUENCE [LARGE SCALE GENOMIC DNA]</scope>
    <source>
        <strain evidence="2">ADI127-7</strain>
    </source>
</reference>
<dbReference type="KEGG" id="acad:UA74_20955"/>
<gene>
    <name evidence="1" type="ORF">UA74_20955</name>
</gene>